<evidence type="ECO:0000313" key="8">
    <source>
        <dbReference type="Proteomes" id="UP000094801"/>
    </source>
</evidence>
<dbReference type="GO" id="GO:0051598">
    <property type="term" value="P:meiotic recombination checkpoint signaling"/>
    <property type="evidence" value="ECO:0007669"/>
    <property type="project" value="TreeGrafter"/>
</dbReference>
<evidence type="ECO:0000256" key="1">
    <source>
        <dbReference type="ARBA" id="ARBA00004123"/>
    </source>
</evidence>
<dbReference type="STRING" id="983967.A0A1E4T3K9"/>
<evidence type="ECO:0000256" key="2">
    <source>
        <dbReference type="ARBA" id="ARBA00004286"/>
    </source>
</evidence>
<feature type="non-terminal residue" evidence="7">
    <location>
        <position position="265"/>
    </location>
</feature>
<dbReference type="GO" id="GO:0005694">
    <property type="term" value="C:chromosome"/>
    <property type="evidence" value="ECO:0007669"/>
    <property type="project" value="UniProtKB-SubCell"/>
</dbReference>
<keyword evidence="8" id="KW-1185">Reference proteome</keyword>
<dbReference type="PANTHER" id="PTHR48225:SF7">
    <property type="entry name" value="MEIOSIS-SPECIFIC PROTEIN HOP1"/>
    <property type="match status" value="1"/>
</dbReference>
<dbReference type="Pfam" id="PF02301">
    <property type="entry name" value="HORMA"/>
    <property type="match status" value="1"/>
</dbReference>
<feature type="domain" description="HORMA" evidence="6">
    <location>
        <begin position="18"/>
        <end position="239"/>
    </location>
</feature>
<evidence type="ECO:0000313" key="7">
    <source>
        <dbReference type="EMBL" id="ODV86335.1"/>
    </source>
</evidence>
<keyword evidence="5" id="KW-0469">Meiosis</keyword>
<dbReference type="PANTHER" id="PTHR48225">
    <property type="entry name" value="HORMA DOMAIN-CONTAINING PROTEIN 1"/>
    <property type="match status" value="1"/>
</dbReference>
<dbReference type="EMBL" id="KV453850">
    <property type="protein sequence ID" value="ODV86335.1"/>
    <property type="molecule type" value="Genomic_DNA"/>
</dbReference>
<evidence type="ECO:0000256" key="4">
    <source>
        <dbReference type="ARBA" id="ARBA00023242"/>
    </source>
</evidence>
<name>A0A1E4T3K9_9ASCO</name>
<protein>
    <recommendedName>
        <fullName evidence="6">HORMA domain-containing protein</fullName>
    </recommendedName>
</protein>
<keyword evidence="4" id="KW-0539">Nucleus</keyword>
<evidence type="ECO:0000256" key="3">
    <source>
        <dbReference type="ARBA" id="ARBA00022454"/>
    </source>
</evidence>
<dbReference type="GO" id="GO:0005634">
    <property type="term" value="C:nucleus"/>
    <property type="evidence" value="ECO:0007669"/>
    <property type="project" value="UniProtKB-SubCell"/>
</dbReference>
<keyword evidence="3" id="KW-0158">Chromosome</keyword>
<reference evidence="8" key="1">
    <citation type="submission" date="2016-04" db="EMBL/GenBank/DDBJ databases">
        <title>Comparative genomics of biotechnologically important yeasts.</title>
        <authorList>
            <consortium name="DOE Joint Genome Institute"/>
            <person name="Riley R."/>
            <person name="Haridas S."/>
            <person name="Wolfe K.H."/>
            <person name="Lopes M.R."/>
            <person name="Hittinger C.T."/>
            <person name="Goker M."/>
            <person name="Salamov A."/>
            <person name="Wisecaver J."/>
            <person name="Long T.M."/>
            <person name="Aerts A.L."/>
            <person name="Barry K."/>
            <person name="Choi C."/>
            <person name="Clum A."/>
            <person name="Coughlan A.Y."/>
            <person name="Deshpande S."/>
            <person name="Douglass A.P."/>
            <person name="Hanson S.J."/>
            <person name="Klenk H.-P."/>
            <person name="Labutti K."/>
            <person name="Lapidus A."/>
            <person name="Lindquist E."/>
            <person name="Lipzen A."/>
            <person name="Meier-Kolthoff J.P."/>
            <person name="Ohm R.A."/>
            <person name="Otillar R.P."/>
            <person name="Pangilinan J."/>
            <person name="Peng Y."/>
            <person name="Rokas A."/>
            <person name="Rosa C.A."/>
            <person name="Scheuner C."/>
            <person name="Sibirny A.A."/>
            <person name="Slot J.C."/>
            <person name="Stielow J.B."/>
            <person name="Sun H."/>
            <person name="Kurtzman C.P."/>
            <person name="Blackwell M."/>
            <person name="Grigoriev I.V."/>
            <person name="Jeffries T.W."/>
        </authorList>
    </citation>
    <scope>NUCLEOTIDE SEQUENCE [LARGE SCALE GENOMIC DNA]</scope>
    <source>
        <strain evidence="8">NRRL YB-2248</strain>
    </source>
</reference>
<gene>
    <name evidence="7" type="ORF">CANARDRAFT_191008</name>
</gene>
<dbReference type="Proteomes" id="UP000094801">
    <property type="component" value="Unassembled WGS sequence"/>
</dbReference>
<dbReference type="PROSITE" id="PS50815">
    <property type="entry name" value="HORMA"/>
    <property type="match status" value="1"/>
</dbReference>
<proteinExistence type="predicted"/>
<dbReference type="InterPro" id="IPR051294">
    <property type="entry name" value="HORMA_MeioticProgression"/>
</dbReference>
<dbReference type="Gene3D" id="3.30.900.10">
    <property type="entry name" value="HORMA domain"/>
    <property type="match status" value="1"/>
</dbReference>
<evidence type="ECO:0000259" key="6">
    <source>
        <dbReference type="PROSITE" id="PS50815"/>
    </source>
</evidence>
<organism evidence="7 8">
    <name type="scientific">[Candida] arabinofermentans NRRL YB-2248</name>
    <dbReference type="NCBI Taxonomy" id="983967"/>
    <lineage>
        <taxon>Eukaryota</taxon>
        <taxon>Fungi</taxon>
        <taxon>Dikarya</taxon>
        <taxon>Ascomycota</taxon>
        <taxon>Saccharomycotina</taxon>
        <taxon>Pichiomycetes</taxon>
        <taxon>Pichiales</taxon>
        <taxon>Pichiaceae</taxon>
        <taxon>Ogataea</taxon>
        <taxon>Ogataea/Candida clade</taxon>
    </lineage>
</organism>
<dbReference type="InterPro" id="IPR003511">
    <property type="entry name" value="HORMA_dom"/>
</dbReference>
<comment type="subcellular location">
    <subcellularLocation>
        <location evidence="2">Chromosome</location>
    </subcellularLocation>
    <subcellularLocation>
        <location evidence="1">Nucleus</location>
    </subcellularLocation>
</comment>
<dbReference type="OrthoDB" id="1928087at2759"/>
<dbReference type="AlphaFoldDB" id="A0A1E4T3K9"/>
<dbReference type="GO" id="GO:0007130">
    <property type="term" value="P:synaptonemal complex assembly"/>
    <property type="evidence" value="ECO:0007669"/>
    <property type="project" value="TreeGrafter"/>
</dbReference>
<accession>A0A1E4T3K9</accession>
<evidence type="ECO:0000256" key="5">
    <source>
        <dbReference type="ARBA" id="ARBA00023254"/>
    </source>
</evidence>
<feature type="non-terminal residue" evidence="7">
    <location>
        <position position="1"/>
    </location>
</feature>
<dbReference type="SUPFAM" id="SSF56019">
    <property type="entry name" value="The spindle assembly checkpoint protein mad2"/>
    <property type="match status" value="1"/>
</dbReference>
<dbReference type="InterPro" id="IPR036570">
    <property type="entry name" value="HORMA_dom_sf"/>
</dbReference>
<sequence>NMSVCKQRLRASDRITVAQSQKLVESILSMSFGCVAFLRGFFDVEHFEDQLLVVNQEESSVNVKKDAIKVKTLVKGQSKEADLLIDWLELAVSDSLKKKYLKAVCLSIILDDKKPDELFESYTFRIDYDSGDNPSMAFQDDETFLGSQMSTSRKHLQQLMKRLIVITQSLPDLPPKRFLSMRLWFNDSCPKDYNPSMFQDCSNEETAGIHVPVIKGQEELDDVSCGEFSTKHHTCFAKVLSIPTQEEGILSKNTIYKKVDPFDLI</sequence>